<evidence type="ECO:0000313" key="2">
    <source>
        <dbReference type="Proteomes" id="UP001501079"/>
    </source>
</evidence>
<keyword evidence="2" id="KW-1185">Reference proteome</keyword>
<dbReference type="Proteomes" id="UP001501079">
    <property type="component" value="Unassembled WGS sequence"/>
</dbReference>
<name>A0ABP7ZYY9_9MICO</name>
<evidence type="ECO:0000313" key="1">
    <source>
        <dbReference type="EMBL" id="GAA4173835.1"/>
    </source>
</evidence>
<dbReference type="EMBL" id="BAABBW010000002">
    <property type="protein sequence ID" value="GAA4173835.1"/>
    <property type="molecule type" value="Genomic_DNA"/>
</dbReference>
<dbReference type="RefSeq" id="WP_344753270.1">
    <property type="nucleotide sequence ID" value="NZ_BAABBW010000002.1"/>
</dbReference>
<sequence length="191" mass="19111">MSTITIFGSGNMGQAIAGVLARGGASIQHIRSAETEAQIEGDLVILAVPYAALGTIAANYGAQLAGKTVVDITNPLNFETFDSLVVPEGSSAAAELQKALPDAKVLKAFNTNFAATLASGTVGAETTTVLVAGDDAEAKASVIAAVTAGGLAAVDAGSLARAHELEAIGFLQLTLAVGEQLGWNAGFAVVR</sequence>
<proteinExistence type="predicted"/>
<dbReference type="PANTHER" id="PTHR14239:SF10">
    <property type="entry name" value="REDUCTASE"/>
    <property type="match status" value="1"/>
</dbReference>
<dbReference type="InterPro" id="IPR051267">
    <property type="entry name" value="STEAP_metalloreductase"/>
</dbReference>
<comment type="caution">
    <text evidence="1">The sequence shown here is derived from an EMBL/GenBank/DDBJ whole genome shotgun (WGS) entry which is preliminary data.</text>
</comment>
<dbReference type="PANTHER" id="PTHR14239">
    <property type="entry name" value="DUDULIN-RELATED"/>
    <property type="match status" value="1"/>
</dbReference>
<organism evidence="1 2">
    <name type="scientific">Gryllotalpicola koreensis</name>
    <dbReference type="NCBI Taxonomy" id="993086"/>
    <lineage>
        <taxon>Bacteria</taxon>
        <taxon>Bacillati</taxon>
        <taxon>Actinomycetota</taxon>
        <taxon>Actinomycetes</taxon>
        <taxon>Micrococcales</taxon>
        <taxon>Microbacteriaceae</taxon>
        <taxon>Gryllotalpicola</taxon>
    </lineage>
</organism>
<protein>
    <submittedName>
        <fullName evidence="1">NADPH-dependent F420 reductase</fullName>
    </submittedName>
</protein>
<reference evidence="2" key="1">
    <citation type="journal article" date="2019" name="Int. J. Syst. Evol. Microbiol.">
        <title>The Global Catalogue of Microorganisms (GCM) 10K type strain sequencing project: providing services to taxonomists for standard genome sequencing and annotation.</title>
        <authorList>
            <consortium name="The Broad Institute Genomics Platform"/>
            <consortium name="The Broad Institute Genome Sequencing Center for Infectious Disease"/>
            <person name="Wu L."/>
            <person name="Ma J."/>
        </authorList>
    </citation>
    <scope>NUCLEOTIDE SEQUENCE [LARGE SCALE GENOMIC DNA]</scope>
    <source>
        <strain evidence="2">JCM 17591</strain>
    </source>
</reference>
<dbReference type="Gene3D" id="3.40.50.720">
    <property type="entry name" value="NAD(P)-binding Rossmann-like Domain"/>
    <property type="match status" value="1"/>
</dbReference>
<dbReference type="SUPFAM" id="SSF51735">
    <property type="entry name" value="NAD(P)-binding Rossmann-fold domains"/>
    <property type="match status" value="1"/>
</dbReference>
<accession>A0ABP7ZYY9</accession>
<gene>
    <name evidence="1" type="ORF">GCM10022287_16810</name>
</gene>
<dbReference type="InterPro" id="IPR036291">
    <property type="entry name" value="NAD(P)-bd_dom_sf"/>
</dbReference>